<feature type="region of interest" description="Disordered" evidence="1">
    <location>
        <begin position="46"/>
        <end position="75"/>
    </location>
</feature>
<proteinExistence type="predicted"/>
<gene>
    <name evidence="2" type="ORF">M2319_000916</name>
</gene>
<keyword evidence="3" id="KW-1185">Reference proteome</keyword>
<name>A0ABT3H871_9HYPH</name>
<evidence type="ECO:0000313" key="3">
    <source>
        <dbReference type="Proteomes" id="UP001209755"/>
    </source>
</evidence>
<accession>A0ABT3H871</accession>
<reference evidence="3" key="1">
    <citation type="submission" date="2023-07" db="EMBL/GenBank/DDBJ databases">
        <title>Genome sequencing of Purple Non-Sulfur Bacteria from various extreme environments.</title>
        <authorList>
            <person name="Mayer M."/>
        </authorList>
    </citation>
    <scope>NUCLEOTIDE SEQUENCE [LARGE SCALE GENOMIC DNA]</scope>
    <source>
        <strain evidence="3">DSM 17935</strain>
    </source>
</reference>
<feature type="compositionally biased region" description="Basic residues" evidence="1">
    <location>
        <begin position="50"/>
        <end position="64"/>
    </location>
</feature>
<comment type="caution">
    <text evidence="2">The sequence shown here is derived from an EMBL/GenBank/DDBJ whole genome shotgun (WGS) entry which is preliminary data.</text>
</comment>
<evidence type="ECO:0000256" key="1">
    <source>
        <dbReference type="SAM" id="MobiDB-lite"/>
    </source>
</evidence>
<protein>
    <submittedName>
        <fullName evidence="2">Uncharacterized protein</fullName>
    </submittedName>
</protein>
<sequence>MGDLTLYFYRDFRRQKFSPDVSTECGDGAQEARLGCAALGKSFSGMRADRRLKRRRHPPRRHPGRSAAESRDPLPASTRYAIATPEQAVPHAGAEPCPSAAYRVDRGNRPRVRPGVTAEDVADGGVQATGAARHRPCRDAGLLHFVRNADGNSLNISTSLQGTEGRERSAIRSEAVIASAAKRSGTRRTPACRSSRTTYPYFCR</sequence>
<dbReference type="EMBL" id="JAOQNS010000002">
    <property type="protein sequence ID" value="MCW2306597.1"/>
    <property type="molecule type" value="Genomic_DNA"/>
</dbReference>
<evidence type="ECO:0000313" key="2">
    <source>
        <dbReference type="EMBL" id="MCW2306597.1"/>
    </source>
</evidence>
<organism evidence="2 3">
    <name type="scientific">Rhodobium gokarnense</name>
    <dbReference type="NCBI Taxonomy" id="364296"/>
    <lineage>
        <taxon>Bacteria</taxon>
        <taxon>Pseudomonadati</taxon>
        <taxon>Pseudomonadota</taxon>
        <taxon>Alphaproteobacteria</taxon>
        <taxon>Hyphomicrobiales</taxon>
        <taxon>Rhodobiaceae</taxon>
        <taxon>Rhodobium</taxon>
    </lineage>
</organism>
<dbReference type="Proteomes" id="UP001209755">
    <property type="component" value="Unassembled WGS sequence"/>
</dbReference>